<dbReference type="SUPFAM" id="SSF52058">
    <property type="entry name" value="L domain-like"/>
    <property type="match status" value="1"/>
</dbReference>
<comment type="caution">
    <text evidence="5">The sequence shown here is derived from an EMBL/GenBank/DDBJ whole genome shotgun (WGS) entry which is preliminary data.</text>
</comment>
<organism evidence="5 6">
    <name type="scientific">Tritrichomonas foetus</name>
    <dbReference type="NCBI Taxonomy" id="1144522"/>
    <lineage>
        <taxon>Eukaryota</taxon>
        <taxon>Metamonada</taxon>
        <taxon>Parabasalia</taxon>
        <taxon>Tritrichomonadida</taxon>
        <taxon>Tritrichomonadidae</taxon>
        <taxon>Tritrichomonas</taxon>
    </lineage>
</organism>
<name>A0A1J4JVR7_9EUKA</name>
<dbReference type="GeneID" id="94828495"/>
<proteinExistence type="predicted"/>
<dbReference type="VEuPathDB" id="TrichDB:TRFO_07625"/>
<dbReference type="InterPro" id="IPR001611">
    <property type="entry name" value="Leu-rich_rpt"/>
</dbReference>
<dbReference type="InterPro" id="IPR050836">
    <property type="entry name" value="SDS22/Internalin_LRR"/>
</dbReference>
<dbReference type="Gene3D" id="3.80.10.10">
    <property type="entry name" value="Ribonuclease Inhibitor"/>
    <property type="match status" value="3"/>
</dbReference>
<dbReference type="PROSITE" id="PS51450">
    <property type="entry name" value="LRR"/>
    <property type="match status" value="6"/>
</dbReference>
<gene>
    <name evidence="5" type="ORF">TRFO_07625</name>
</gene>
<accession>A0A1J4JVR7</accession>
<evidence type="ECO:0000256" key="3">
    <source>
        <dbReference type="SAM" id="Coils"/>
    </source>
</evidence>
<feature type="region of interest" description="Disordered" evidence="4">
    <location>
        <begin position="1"/>
        <end position="29"/>
    </location>
</feature>
<evidence type="ECO:0000256" key="1">
    <source>
        <dbReference type="ARBA" id="ARBA00022614"/>
    </source>
</evidence>
<dbReference type="OrthoDB" id="7451790at2759"/>
<dbReference type="Pfam" id="PF13855">
    <property type="entry name" value="LRR_8"/>
    <property type="match status" value="1"/>
</dbReference>
<evidence type="ECO:0000313" key="6">
    <source>
        <dbReference type="Proteomes" id="UP000179807"/>
    </source>
</evidence>
<feature type="compositionally biased region" description="Polar residues" evidence="4">
    <location>
        <begin position="1"/>
        <end position="10"/>
    </location>
</feature>
<keyword evidence="6" id="KW-1185">Reference proteome</keyword>
<dbReference type="InterPro" id="IPR003591">
    <property type="entry name" value="Leu-rich_rpt_typical-subtyp"/>
</dbReference>
<dbReference type="Proteomes" id="UP000179807">
    <property type="component" value="Unassembled WGS sequence"/>
</dbReference>
<dbReference type="RefSeq" id="XP_068354509.1">
    <property type="nucleotide sequence ID" value="XM_068493791.1"/>
</dbReference>
<reference evidence="5" key="1">
    <citation type="submission" date="2016-10" db="EMBL/GenBank/DDBJ databases">
        <authorList>
            <person name="Benchimol M."/>
            <person name="Almeida L.G."/>
            <person name="Vasconcelos A.T."/>
            <person name="Perreira-Neves A."/>
            <person name="Rosa I.A."/>
            <person name="Tasca T."/>
            <person name="Bogo M.R."/>
            <person name="de Souza W."/>
        </authorList>
    </citation>
    <scope>NUCLEOTIDE SEQUENCE [LARGE SCALE GENOMIC DNA]</scope>
    <source>
        <strain evidence="5">K</strain>
    </source>
</reference>
<feature type="coiled-coil region" evidence="3">
    <location>
        <begin position="435"/>
        <end position="500"/>
    </location>
</feature>
<evidence type="ECO:0000313" key="5">
    <source>
        <dbReference type="EMBL" id="OHT01373.1"/>
    </source>
</evidence>
<evidence type="ECO:0000256" key="2">
    <source>
        <dbReference type="ARBA" id="ARBA00022737"/>
    </source>
</evidence>
<sequence length="693" mass="80406">MSSIFTSPKFNSNRKWSSSISSSSSPNSENWDFSRNLINILSNLPPNPILQQFDLSNNLIESISPDSLNKYSSLTHLNLSTNLLTKIQNLEIPSLKLLDLSNNRISVLENIENMDRLESLNLSSNRIHSVFLIGSLQFLATLDLSYNPINSFAYHEQFPRLTTLSLDYCFLDSFLSISKFSNLRRLSLAHNKIIEDIVLELPYLEYLNVSYNKITSLESFVHLTSLKTLDLSYNSITDSSFSTEFTLNNLHTLNVSGTLITTPLSLLSVFPNVQNCEFSNTLITNFQYIIEFIQKCSTLTSLDLRNMPFTQNLYFDNDNYQSIEEYDRKYPKNASERREYRNSILRVQKLTVLDGITTVSEIAALNNDPNEIEFLRKLLDEQNELRKILGLSGLSSFINELDPEERRAYIERLTFENQKLRQKAAERNVNSSQVLRAEKQRKAAKQDELDQLILQNKELHKKLHHSYFTEFNETDIDKLISLYKKANEELKREVELHKTTIIFKKKRRSREHVIELCQKALFQIARTKISHRKSTMALSESSEEFLYLEGWISAKMFTKIKLQSVIKNIVFEQMLEREKTMQWMTLAVDTGMNSMEVFQQGVDRPIVIADHMNHLEAKVKKAKEAIFLICAFDNGKVIVDLDHKSQLPDVSSFVGKYDSLLFHWKHNQYFYAITPERVLPLYIVHIRLSESDI</sequence>
<keyword evidence="1" id="KW-0433">Leucine-rich repeat</keyword>
<evidence type="ECO:0000256" key="4">
    <source>
        <dbReference type="SAM" id="MobiDB-lite"/>
    </source>
</evidence>
<feature type="compositionally biased region" description="Low complexity" evidence="4">
    <location>
        <begin position="11"/>
        <end position="29"/>
    </location>
</feature>
<dbReference type="PRINTS" id="PR00019">
    <property type="entry name" value="LEURICHRPT"/>
</dbReference>
<keyword evidence="3" id="KW-0175">Coiled coil</keyword>
<dbReference type="Pfam" id="PF12799">
    <property type="entry name" value="LRR_4"/>
    <property type="match status" value="1"/>
</dbReference>
<dbReference type="PANTHER" id="PTHR46652:SF3">
    <property type="entry name" value="LEUCINE-RICH REPEAT-CONTAINING PROTEIN 9"/>
    <property type="match status" value="1"/>
</dbReference>
<protein>
    <recommendedName>
        <fullName evidence="7">Leucine Rich Repeat family protein</fullName>
    </recommendedName>
</protein>
<dbReference type="InterPro" id="IPR025875">
    <property type="entry name" value="Leu-rich_rpt_4"/>
</dbReference>
<dbReference type="SMART" id="SM00369">
    <property type="entry name" value="LRR_TYP"/>
    <property type="match status" value="6"/>
</dbReference>
<dbReference type="SMART" id="SM00365">
    <property type="entry name" value="LRR_SD22"/>
    <property type="match status" value="7"/>
</dbReference>
<keyword evidence="2" id="KW-0677">Repeat</keyword>
<dbReference type="EMBL" id="MLAK01000915">
    <property type="protein sequence ID" value="OHT01373.1"/>
    <property type="molecule type" value="Genomic_DNA"/>
</dbReference>
<evidence type="ECO:0008006" key="7">
    <source>
        <dbReference type="Google" id="ProtNLM"/>
    </source>
</evidence>
<dbReference type="PANTHER" id="PTHR46652">
    <property type="entry name" value="LEUCINE-RICH REPEAT AND IQ DOMAIN-CONTAINING PROTEIN 1-RELATED"/>
    <property type="match status" value="1"/>
</dbReference>
<dbReference type="InterPro" id="IPR032675">
    <property type="entry name" value="LRR_dom_sf"/>
</dbReference>
<dbReference type="AlphaFoldDB" id="A0A1J4JVR7"/>